<dbReference type="Proteomes" id="UP001497700">
    <property type="component" value="Unassembled WGS sequence"/>
</dbReference>
<sequence length="359" mass="39872">MVKVAIAGGSGQVSKEIIDALLESKKHQITILSRKEAPTAPIAPEIHRKIVDYNDEKSLVEALRGTHTLLSFVQVLSDPDQKSQKNLINAAIAAGVKRFAPSEYGSKGTVNMAWWQGKEKVREYLEEVNRKGKILEYTLFQPGLFLNYLAYPHKTAKYVDPLQSVFDFENKRAIVIDGHEDAIMTLTTVADLAAVVARAVDYEGTWPTTGGIRGNRVTFSQILEVGRKIRGSPFTVDKVKLEDLEAGNLNTSWGLKAVHKAVSEDQASALLKAVSIGILLSSSKGAWDISDDFNQLFPDHEFTSIEEFLAKVWEGKPWTSCISNGTFYRSLLSSIGVNKVGCWSASFLYSSYWRRDTHE</sequence>
<gene>
    <name evidence="1" type="ORF">F4820DRAFT_18857</name>
</gene>
<comment type="caution">
    <text evidence="1">The sequence shown here is derived from an EMBL/GenBank/DDBJ whole genome shotgun (WGS) entry which is preliminary data.</text>
</comment>
<keyword evidence="2" id="KW-1185">Reference proteome</keyword>
<reference evidence="1 2" key="1">
    <citation type="journal article" date="2022" name="New Phytol.">
        <title>Ecological generalism drives hyperdiversity of secondary metabolite gene clusters in xylarialean endophytes.</title>
        <authorList>
            <person name="Franco M.E.E."/>
            <person name="Wisecaver J.H."/>
            <person name="Arnold A.E."/>
            <person name="Ju Y.M."/>
            <person name="Slot J.C."/>
            <person name="Ahrendt S."/>
            <person name="Moore L.P."/>
            <person name="Eastman K.E."/>
            <person name="Scott K."/>
            <person name="Konkel Z."/>
            <person name="Mondo S.J."/>
            <person name="Kuo A."/>
            <person name="Hayes R.D."/>
            <person name="Haridas S."/>
            <person name="Andreopoulos B."/>
            <person name="Riley R."/>
            <person name="LaButti K."/>
            <person name="Pangilinan J."/>
            <person name="Lipzen A."/>
            <person name="Amirebrahimi M."/>
            <person name="Yan J."/>
            <person name="Adam C."/>
            <person name="Keymanesh K."/>
            <person name="Ng V."/>
            <person name="Louie K."/>
            <person name="Northen T."/>
            <person name="Drula E."/>
            <person name="Henrissat B."/>
            <person name="Hsieh H.M."/>
            <person name="Youens-Clark K."/>
            <person name="Lutzoni F."/>
            <person name="Miadlikowska J."/>
            <person name="Eastwood D.C."/>
            <person name="Hamelin R.C."/>
            <person name="Grigoriev I.V."/>
            <person name="U'Ren J.M."/>
        </authorList>
    </citation>
    <scope>NUCLEOTIDE SEQUENCE [LARGE SCALE GENOMIC DNA]</scope>
    <source>
        <strain evidence="1 2">CBS 119005</strain>
    </source>
</reference>
<evidence type="ECO:0000313" key="1">
    <source>
        <dbReference type="EMBL" id="KAI4862559.1"/>
    </source>
</evidence>
<accession>A0ACB9YU93</accession>
<organism evidence="1 2">
    <name type="scientific">Hypoxylon rubiginosum</name>
    <dbReference type="NCBI Taxonomy" id="110542"/>
    <lineage>
        <taxon>Eukaryota</taxon>
        <taxon>Fungi</taxon>
        <taxon>Dikarya</taxon>
        <taxon>Ascomycota</taxon>
        <taxon>Pezizomycotina</taxon>
        <taxon>Sordariomycetes</taxon>
        <taxon>Xylariomycetidae</taxon>
        <taxon>Xylariales</taxon>
        <taxon>Hypoxylaceae</taxon>
        <taxon>Hypoxylon</taxon>
    </lineage>
</organism>
<evidence type="ECO:0000313" key="2">
    <source>
        <dbReference type="Proteomes" id="UP001497700"/>
    </source>
</evidence>
<protein>
    <submittedName>
        <fullName evidence="1">NAD(P)-binding protein</fullName>
    </submittedName>
</protein>
<proteinExistence type="predicted"/>
<dbReference type="EMBL" id="MU393523">
    <property type="protein sequence ID" value="KAI4862559.1"/>
    <property type="molecule type" value="Genomic_DNA"/>
</dbReference>
<name>A0ACB9YU93_9PEZI</name>